<organism evidence="1 2">
    <name type="scientific">Panagrolaimus sp. JU765</name>
    <dbReference type="NCBI Taxonomy" id="591449"/>
    <lineage>
        <taxon>Eukaryota</taxon>
        <taxon>Metazoa</taxon>
        <taxon>Ecdysozoa</taxon>
        <taxon>Nematoda</taxon>
        <taxon>Chromadorea</taxon>
        <taxon>Rhabditida</taxon>
        <taxon>Tylenchina</taxon>
        <taxon>Panagrolaimomorpha</taxon>
        <taxon>Panagrolaimoidea</taxon>
        <taxon>Panagrolaimidae</taxon>
        <taxon>Panagrolaimus</taxon>
    </lineage>
</organism>
<evidence type="ECO:0000313" key="1">
    <source>
        <dbReference type="Proteomes" id="UP000887576"/>
    </source>
</evidence>
<dbReference type="Proteomes" id="UP000887576">
    <property type="component" value="Unplaced"/>
</dbReference>
<name>A0AC34RKH6_9BILA</name>
<accession>A0AC34RKH6</accession>
<evidence type="ECO:0000313" key="2">
    <source>
        <dbReference type="WBParaSite" id="JU765_v2.g7864.t1"/>
    </source>
</evidence>
<protein>
    <submittedName>
        <fullName evidence="2">Uncharacterized protein</fullName>
    </submittedName>
</protein>
<reference evidence="2" key="1">
    <citation type="submission" date="2022-11" db="UniProtKB">
        <authorList>
            <consortium name="WormBaseParasite"/>
        </authorList>
    </citation>
    <scope>IDENTIFICATION</scope>
</reference>
<sequence length="671" mass="74885">MRTMADPSGTVKQINPTITASIVEDPKPSCRHLCRLKQQYPQARLETYYSNLVEQVEAAKNRFYATSEKREELEVFVDNLRHENQKLSDLLEESKQQEADAKEKEREIAEEFARLTDSRRHCQIGPLLRRSLDIGQELFQKLVRDYKIAEESHEVYQKEVERINGNVSERVVERNLLQERVLNLQIECEAEVEQKRLIYDETKDLEVRNEAFDAHIKMLTEWKQNLESQIFTVRSAIKASKKEVDVPVHETEKEKSKQSVKKEKYFDEVKEADRDNSIIVDAISDREQTLDLKSTQSLEDDKPSKKDELSMDVLSVDKSLKRCATCGGTGCDPVFGHQTISLPPKNPNPKGKQKSSNCLDSISVDCIAVASTASNTSISTVPVPESPLKEPLSKSVNPSDELVVVLGSSENLPKIKLPRNESFSGDDELYVDAMCKRFKGLEKEEDDAPEEEYAYAISSDSKSSMCTVKTSASISSVSSNGPTEIGPDNIRPESPKLLSPPLTDLMKLESYPPTAPLKKEEPPSTPAQEPLQLFSAESPDPTPPMPNKLSEIPSAQTPEVFIPKPTTSTPSTLPDTVAASKVSETSVAPTNQSNAVVASSKPPETTVASSKTAPDLQSQPMTSPAQDLTSPSTVDRHDKMKNFGVEIWREVLPEETQSHEDETQEDENKKI</sequence>
<dbReference type="WBParaSite" id="JU765_v2.g7864.t1">
    <property type="protein sequence ID" value="JU765_v2.g7864.t1"/>
    <property type="gene ID" value="JU765_v2.g7864"/>
</dbReference>
<proteinExistence type="predicted"/>